<evidence type="ECO:0000256" key="3">
    <source>
        <dbReference type="ARBA" id="ARBA00012663"/>
    </source>
</evidence>
<dbReference type="SUPFAM" id="SSF55545">
    <property type="entry name" value="beta-N-acetylhexosaminidase-like domain"/>
    <property type="match status" value="1"/>
</dbReference>
<accession>A0ABS0WVP5</accession>
<comment type="caution">
    <text evidence="9">The sequence shown here is derived from an EMBL/GenBank/DDBJ whole genome shotgun (WGS) entry which is preliminary data.</text>
</comment>
<dbReference type="Gene3D" id="3.30.379.10">
    <property type="entry name" value="Chitobiase/beta-hexosaminidase domain 2-like"/>
    <property type="match status" value="1"/>
</dbReference>
<keyword evidence="4" id="KW-0378">Hydrolase</keyword>
<dbReference type="PRINTS" id="PR00738">
    <property type="entry name" value="GLHYDRLASE20"/>
</dbReference>
<evidence type="ECO:0000313" key="9">
    <source>
        <dbReference type="EMBL" id="MBJ2176059.1"/>
    </source>
</evidence>
<dbReference type="Pfam" id="PF02838">
    <property type="entry name" value="Glyco_hydro_20b"/>
    <property type="match status" value="1"/>
</dbReference>
<dbReference type="Gene3D" id="3.20.20.80">
    <property type="entry name" value="Glycosidases"/>
    <property type="match status" value="1"/>
</dbReference>
<dbReference type="InterPro" id="IPR017853">
    <property type="entry name" value="GH"/>
</dbReference>
<sequence length="770" mass="88393">MRLRLLYTLLILGFLFSCESTSKSAENYQFESKDLALIPTPKEMNLTKGFLPLSSINGIEVQSPDLVPLGALVSNSLKTISNINLKVKQGESSENAIYIALDEELKENSYHISITNRVEIIAKDYTTAARAAASLIQIIQEKNKNLFVFPKLDIKDHTDYNYRSVMLDLARFWQPVETIKETIDLLWFYKINYLSLHLSDNRRFTFPLEKYPKLKSKDKNGKRTYYTRDELNDLVSYAKDRGVIIIPEVDLPGHSSALWNTYPEVFGHLNPETQKADPLYVVNIASEKTYDAINEIIKSLAEVFYTSPYLHIGGDEVYLEQIKKVPSYQEYTKKHGLTEASKGNVNELFCHFINRLNTMVKETGKKTIVWEGFHDTGAGNVTIDKDISVIVWNTTYNNPKNLLDNGYQIINSTWIPWYMVGAMNFAPSQERAYQWDVNTWSHWKDNIKDISLEKSPAILGGQISFWEQNYQDVLPVLQERVPVLSERLWSNTNSTTYEQFKSNFTKANSLYTMLFRPISIEPKGLLNDNDFTFTNAITLKLNASKKGTLRWVYADDWGIPDMSVAKAYSSPIEIQKSGVITAQLFDESGKKIGYPEQQYFQKITPFYNYKVFRPSNTKGWGEMPDFSKLTEIRKGVTGKMTHERLEKINGRLFAKVKELGHIDTRFEGLYNSYAVQLTGTLTIPKEDTYTFNLLTDDGLGSLYIDGKLIGAGKEFGKKLESFELNLDVGIHEFRIDYFYKEIQNQLNITYKNSVMNEAIPFEQLVNPLKN</sequence>
<dbReference type="PROSITE" id="PS51257">
    <property type="entry name" value="PROKAR_LIPOPROTEIN"/>
    <property type="match status" value="1"/>
</dbReference>
<feature type="signal peptide" evidence="6">
    <location>
        <begin position="1"/>
        <end position="25"/>
    </location>
</feature>
<keyword evidence="6" id="KW-0732">Signal</keyword>
<keyword evidence="5" id="KW-0326">Glycosidase</keyword>
<dbReference type="InterPro" id="IPR029018">
    <property type="entry name" value="Hex-like_dom2"/>
</dbReference>
<proteinExistence type="inferred from homology"/>
<reference evidence="9 10" key="1">
    <citation type="submission" date="2020-12" db="EMBL/GenBank/DDBJ databases">
        <title>Aureibaculum luteum sp. nov. and Aureibaculum flavum sp. nov., novel members of the family Flavobacteriaceae isolated from Antarctic intertidal sediments.</title>
        <authorList>
            <person name="He X."/>
            <person name="Zhang X."/>
        </authorList>
    </citation>
    <scope>NUCLEOTIDE SEQUENCE [LARGE SCALE GENOMIC DNA]</scope>
    <source>
        <strain evidence="9 10">A20</strain>
    </source>
</reference>
<name>A0ABS0WVP5_9FLAO</name>
<evidence type="ECO:0000256" key="4">
    <source>
        <dbReference type="ARBA" id="ARBA00022801"/>
    </source>
</evidence>
<dbReference type="SUPFAM" id="SSF56988">
    <property type="entry name" value="Anthrax protective antigen"/>
    <property type="match status" value="1"/>
</dbReference>
<dbReference type="PANTHER" id="PTHR22600">
    <property type="entry name" value="BETA-HEXOSAMINIDASE"/>
    <property type="match status" value="1"/>
</dbReference>
<dbReference type="PANTHER" id="PTHR22600:SF57">
    <property type="entry name" value="BETA-N-ACETYLHEXOSAMINIDASE"/>
    <property type="match status" value="1"/>
</dbReference>
<protein>
    <recommendedName>
        <fullName evidence="3">beta-N-acetylhexosaminidase</fullName>
        <ecNumber evidence="3">3.2.1.52</ecNumber>
    </recommendedName>
</protein>
<dbReference type="EC" id="3.2.1.52" evidence="3"/>
<feature type="chain" id="PRO_5047486504" description="beta-N-acetylhexosaminidase" evidence="6">
    <location>
        <begin position="26"/>
        <end position="770"/>
    </location>
</feature>
<organism evidence="9 10">
    <name type="scientific">Aureibaculum flavum</name>
    <dbReference type="NCBI Taxonomy" id="2795986"/>
    <lineage>
        <taxon>Bacteria</taxon>
        <taxon>Pseudomonadati</taxon>
        <taxon>Bacteroidota</taxon>
        <taxon>Flavobacteriia</taxon>
        <taxon>Flavobacteriales</taxon>
        <taxon>Flavobacteriaceae</taxon>
        <taxon>Aureibaculum</taxon>
    </lineage>
</organism>
<evidence type="ECO:0000256" key="5">
    <source>
        <dbReference type="ARBA" id="ARBA00023295"/>
    </source>
</evidence>
<evidence type="ECO:0000256" key="1">
    <source>
        <dbReference type="ARBA" id="ARBA00001231"/>
    </source>
</evidence>
<evidence type="ECO:0000313" key="10">
    <source>
        <dbReference type="Proteomes" id="UP000623301"/>
    </source>
</evidence>
<feature type="domain" description="Beta-hexosaminidase bacterial type N-terminal" evidence="8">
    <location>
        <begin position="36"/>
        <end position="157"/>
    </location>
</feature>
<dbReference type="SUPFAM" id="SSF51445">
    <property type="entry name" value="(Trans)glycosidases"/>
    <property type="match status" value="1"/>
</dbReference>
<dbReference type="RefSeq" id="WP_198842691.1">
    <property type="nucleotide sequence ID" value="NZ_JAEHFJ010000011.1"/>
</dbReference>
<comment type="catalytic activity">
    <reaction evidence="1">
        <text>Hydrolysis of terminal non-reducing N-acetyl-D-hexosamine residues in N-acetyl-beta-D-hexosaminides.</text>
        <dbReference type="EC" id="3.2.1.52"/>
    </reaction>
</comment>
<dbReference type="InterPro" id="IPR025705">
    <property type="entry name" value="Beta_hexosaminidase_sua/sub"/>
</dbReference>
<keyword evidence="10" id="KW-1185">Reference proteome</keyword>
<evidence type="ECO:0000259" key="7">
    <source>
        <dbReference type="Pfam" id="PF00728"/>
    </source>
</evidence>
<dbReference type="EMBL" id="JAEHFJ010000011">
    <property type="protein sequence ID" value="MBJ2176059.1"/>
    <property type="molecule type" value="Genomic_DNA"/>
</dbReference>
<dbReference type="InterPro" id="IPR015883">
    <property type="entry name" value="Glyco_hydro_20_cat"/>
</dbReference>
<evidence type="ECO:0000256" key="6">
    <source>
        <dbReference type="SAM" id="SignalP"/>
    </source>
</evidence>
<comment type="similarity">
    <text evidence="2">Belongs to the glycosyl hydrolase 20 family.</text>
</comment>
<dbReference type="Gene3D" id="2.60.120.380">
    <property type="match status" value="1"/>
</dbReference>
<feature type="domain" description="Glycoside hydrolase family 20 catalytic" evidence="7">
    <location>
        <begin position="160"/>
        <end position="491"/>
    </location>
</feature>
<evidence type="ECO:0000256" key="2">
    <source>
        <dbReference type="ARBA" id="ARBA00006285"/>
    </source>
</evidence>
<evidence type="ECO:0000259" key="8">
    <source>
        <dbReference type="Pfam" id="PF02838"/>
    </source>
</evidence>
<dbReference type="Proteomes" id="UP000623301">
    <property type="component" value="Unassembled WGS sequence"/>
</dbReference>
<dbReference type="Pfam" id="PF00728">
    <property type="entry name" value="Glyco_hydro_20"/>
    <property type="match status" value="1"/>
</dbReference>
<dbReference type="InterPro" id="IPR015882">
    <property type="entry name" value="HEX_bac_N"/>
</dbReference>
<gene>
    <name evidence="9" type="ORF">JBL43_17530</name>
</gene>